<organism evidence="9 10">
    <name type="scientific">Vitis vinifera</name>
    <name type="common">Grape</name>
    <dbReference type="NCBI Taxonomy" id="29760"/>
    <lineage>
        <taxon>Eukaryota</taxon>
        <taxon>Viridiplantae</taxon>
        <taxon>Streptophyta</taxon>
        <taxon>Embryophyta</taxon>
        <taxon>Tracheophyta</taxon>
        <taxon>Spermatophyta</taxon>
        <taxon>Magnoliopsida</taxon>
        <taxon>eudicotyledons</taxon>
        <taxon>Gunneridae</taxon>
        <taxon>Pentapetalae</taxon>
        <taxon>rosids</taxon>
        <taxon>Vitales</taxon>
        <taxon>Vitaceae</taxon>
        <taxon>Viteae</taxon>
        <taxon>Vitis</taxon>
    </lineage>
</organism>
<feature type="domain" description="ABC-2 type transporter transmembrane" evidence="8">
    <location>
        <begin position="154"/>
        <end position="282"/>
    </location>
</feature>
<feature type="transmembrane region" description="Helical" evidence="7">
    <location>
        <begin position="588"/>
        <end position="610"/>
    </location>
</feature>
<evidence type="ECO:0000256" key="2">
    <source>
        <dbReference type="ARBA" id="ARBA00022448"/>
    </source>
</evidence>
<sequence>MIVGPTKALFMDEISTGLDSSTTFQIVTCLQKLTHITESSILVSLLQPAPETFDLFGDIILMAEGKIAYHGPRDNALEFLEHCGFRCSPRKGIADFLQEVLSKKDQAQYWYPKDQPFSYVSVDKFESIFKELDFMWEGNKLRSSLSLSIKLVLKKCFLVVIALVTMTVFKRTQMTVDMVHSNYYMGSLFYSAIRLMTNGLAELPLTGSRLPILYKQRDLYFYPAWSYTVPAAILKIPFSFLDAVLWTALTYYAISYSPEPESFASPFYCFCCTRSICCSIFQCLYFASNVSIWRFHNFEPSLPAWLEWGFWISPLTYTQIGASLNEFHAPRWEKVSSSNATMGQQFLRSHAPGRSQTTISHQRVSKLKGEDSTNMTHGQELPHVGTSNDVSERKKKGIVLPFEPIAISFENVQDYVDTPKKLREQGFAQKRLQLLQDISGFLEEKRVITIEESVTYSAWLRLPSEIDKNTKSLILMKRGGRIIYAGELGKHSSKLIQYFEEIPGVPKFNANRNPATWMLEVTGPSAEAQLGSDFAYLYNKSHLCCTSLAERTENVTIEIPYILLQSLLFVTITYPAINFYWSAYKMIWYFYSMFCTLLYFNYFGMLAVSLSPTFEVASVLTSLCFTLMDLFTGFIIPGPQIPKWRVWSYWICPMVWSLKALVTSQYGDIKKEISVFGEPKSISAFLKSYYGYHHEKLGVAAFVLFSLPLVFALAFAFFIAKLNFQRR</sequence>
<dbReference type="Proteomes" id="UP001227230">
    <property type="component" value="Chromosome 7"/>
</dbReference>
<evidence type="ECO:0000256" key="1">
    <source>
        <dbReference type="ARBA" id="ARBA00004141"/>
    </source>
</evidence>
<dbReference type="Pfam" id="PF01061">
    <property type="entry name" value="ABC2_membrane"/>
    <property type="match status" value="2"/>
</dbReference>
<dbReference type="InterPro" id="IPR013525">
    <property type="entry name" value="ABC2_TM"/>
</dbReference>
<keyword evidence="3 7" id="KW-0812">Transmembrane</keyword>
<feature type="region of interest" description="Disordered" evidence="6">
    <location>
        <begin position="369"/>
        <end position="389"/>
    </location>
</feature>
<keyword evidence="5 7" id="KW-0472">Membrane</keyword>
<accession>A0ABY9C6Q5</accession>
<reference evidence="9 10" key="1">
    <citation type="journal article" date="2023" name="Hortic Res">
        <title>The complete reference genome for grapevine (Vitis vinifera L.) genetics and breeding.</title>
        <authorList>
            <person name="Shi X."/>
            <person name="Cao S."/>
            <person name="Wang X."/>
            <person name="Huang S."/>
            <person name="Wang Y."/>
            <person name="Liu Z."/>
            <person name="Liu W."/>
            <person name="Leng X."/>
            <person name="Peng Y."/>
            <person name="Wang N."/>
            <person name="Wang Y."/>
            <person name="Ma Z."/>
            <person name="Xu X."/>
            <person name="Zhang F."/>
            <person name="Xue H."/>
            <person name="Zhong H."/>
            <person name="Wang Y."/>
            <person name="Zhang K."/>
            <person name="Velt A."/>
            <person name="Avia K."/>
            <person name="Holtgrawe D."/>
            <person name="Grimplet J."/>
            <person name="Matus J.T."/>
            <person name="Ware D."/>
            <person name="Wu X."/>
            <person name="Wang H."/>
            <person name="Liu C."/>
            <person name="Fang Y."/>
            <person name="Rustenholz C."/>
            <person name="Cheng Z."/>
            <person name="Xiao H."/>
            <person name="Zhou Y."/>
        </authorList>
    </citation>
    <scope>NUCLEOTIDE SEQUENCE [LARGE SCALE GENOMIC DNA]</scope>
    <source>
        <strain evidence="10">cv. Pinot noir / PN40024</strain>
        <tissue evidence="9">Leaf</tissue>
    </source>
</reference>
<proteinExistence type="predicted"/>
<feature type="domain" description="ABC-2 type transporter transmembrane" evidence="8">
    <location>
        <begin position="554"/>
        <end position="666"/>
    </location>
</feature>
<dbReference type="EMBL" id="CP126654">
    <property type="protein sequence ID" value="WJZ90547.1"/>
    <property type="molecule type" value="Genomic_DNA"/>
</dbReference>
<feature type="transmembrane region" description="Helical" evidence="7">
    <location>
        <begin position="697"/>
        <end position="720"/>
    </location>
</feature>
<evidence type="ECO:0000256" key="4">
    <source>
        <dbReference type="ARBA" id="ARBA00022989"/>
    </source>
</evidence>
<dbReference type="Gene3D" id="3.40.50.300">
    <property type="entry name" value="P-loop containing nucleotide triphosphate hydrolases"/>
    <property type="match status" value="1"/>
</dbReference>
<evidence type="ECO:0000256" key="6">
    <source>
        <dbReference type="SAM" id="MobiDB-lite"/>
    </source>
</evidence>
<keyword evidence="2" id="KW-0813">Transport</keyword>
<keyword evidence="4 7" id="KW-1133">Transmembrane helix</keyword>
<evidence type="ECO:0000256" key="7">
    <source>
        <dbReference type="SAM" id="Phobius"/>
    </source>
</evidence>
<name>A0ABY9C6Q5_VITVI</name>
<feature type="transmembrane region" description="Helical" evidence="7">
    <location>
        <begin position="561"/>
        <end position="581"/>
    </location>
</feature>
<evidence type="ECO:0000313" key="10">
    <source>
        <dbReference type="Proteomes" id="UP001227230"/>
    </source>
</evidence>
<evidence type="ECO:0000256" key="5">
    <source>
        <dbReference type="ARBA" id="ARBA00023136"/>
    </source>
</evidence>
<dbReference type="InterPro" id="IPR027417">
    <property type="entry name" value="P-loop_NTPase"/>
</dbReference>
<dbReference type="SUPFAM" id="SSF52540">
    <property type="entry name" value="P-loop containing nucleoside triphosphate hydrolases"/>
    <property type="match status" value="1"/>
</dbReference>
<evidence type="ECO:0000259" key="8">
    <source>
        <dbReference type="Pfam" id="PF01061"/>
    </source>
</evidence>
<evidence type="ECO:0000313" key="9">
    <source>
        <dbReference type="EMBL" id="WJZ90547.1"/>
    </source>
</evidence>
<comment type="subcellular location">
    <subcellularLocation>
        <location evidence="1">Membrane</location>
        <topology evidence="1">Multi-pass membrane protein</topology>
    </subcellularLocation>
</comment>
<protein>
    <recommendedName>
        <fullName evidence="8">ABC-2 type transporter transmembrane domain-containing protein</fullName>
    </recommendedName>
</protein>
<keyword evidence="10" id="KW-1185">Reference proteome</keyword>
<gene>
    <name evidence="9" type="ORF">VitviT2T_009684</name>
</gene>
<evidence type="ECO:0000256" key="3">
    <source>
        <dbReference type="ARBA" id="ARBA00022692"/>
    </source>
</evidence>
<dbReference type="PANTHER" id="PTHR19241">
    <property type="entry name" value="ATP-BINDING CASSETTE TRANSPORTER"/>
    <property type="match status" value="1"/>
</dbReference>